<accession>A0A6A5GS69</accession>
<keyword evidence="2" id="KW-0812">Transmembrane</keyword>
<dbReference type="KEGG" id="crq:GCK72_013960"/>
<proteinExistence type="predicted"/>
<evidence type="ECO:0000256" key="1">
    <source>
        <dbReference type="SAM" id="MobiDB-lite"/>
    </source>
</evidence>
<protein>
    <submittedName>
        <fullName evidence="3">Uncharacterized protein</fullName>
    </submittedName>
</protein>
<gene>
    <name evidence="3" type="ORF">GCK72_013960</name>
</gene>
<sequence>MHDFKFFVPIQIPFELQSDDSQIVPVTEFSVFREGRELIQLTLFTSFSRISQENRLSSEMKIFVILALILSLLSVPTMARTRYSHKLAGGSPSLHSSSGTFRKASFDK</sequence>
<dbReference type="GeneID" id="78775839"/>
<dbReference type="RefSeq" id="XP_053584850.1">
    <property type="nucleotide sequence ID" value="XM_053730078.1"/>
</dbReference>
<organism evidence="3 4">
    <name type="scientific">Caenorhabditis remanei</name>
    <name type="common">Caenorhabditis vulgaris</name>
    <dbReference type="NCBI Taxonomy" id="31234"/>
    <lineage>
        <taxon>Eukaryota</taxon>
        <taxon>Metazoa</taxon>
        <taxon>Ecdysozoa</taxon>
        <taxon>Nematoda</taxon>
        <taxon>Chromadorea</taxon>
        <taxon>Rhabditida</taxon>
        <taxon>Rhabditina</taxon>
        <taxon>Rhabditomorpha</taxon>
        <taxon>Rhabditoidea</taxon>
        <taxon>Rhabditidae</taxon>
        <taxon>Peloderinae</taxon>
        <taxon>Caenorhabditis</taxon>
    </lineage>
</organism>
<keyword evidence="2" id="KW-0472">Membrane</keyword>
<name>A0A6A5GS69_CAERE</name>
<dbReference type="EMBL" id="WUAV01000004">
    <property type="protein sequence ID" value="KAF1757504.1"/>
    <property type="molecule type" value="Genomic_DNA"/>
</dbReference>
<keyword evidence="2" id="KW-1133">Transmembrane helix</keyword>
<feature type="region of interest" description="Disordered" evidence="1">
    <location>
        <begin position="86"/>
        <end position="108"/>
    </location>
</feature>
<evidence type="ECO:0000313" key="4">
    <source>
        <dbReference type="Proteomes" id="UP000483820"/>
    </source>
</evidence>
<feature type="transmembrane region" description="Helical" evidence="2">
    <location>
        <begin position="62"/>
        <end position="79"/>
    </location>
</feature>
<comment type="caution">
    <text evidence="3">The sequence shown here is derived from an EMBL/GenBank/DDBJ whole genome shotgun (WGS) entry which is preliminary data.</text>
</comment>
<reference evidence="3 4" key="1">
    <citation type="submission" date="2019-12" db="EMBL/GenBank/DDBJ databases">
        <title>Chromosome-level assembly of the Caenorhabditis remanei genome.</title>
        <authorList>
            <person name="Teterina A.A."/>
            <person name="Willis J.H."/>
            <person name="Phillips P.C."/>
        </authorList>
    </citation>
    <scope>NUCLEOTIDE SEQUENCE [LARGE SCALE GENOMIC DNA]</scope>
    <source>
        <strain evidence="3 4">PX506</strain>
        <tissue evidence="3">Whole organism</tissue>
    </source>
</reference>
<dbReference type="CTD" id="78775839"/>
<evidence type="ECO:0000256" key="2">
    <source>
        <dbReference type="SAM" id="Phobius"/>
    </source>
</evidence>
<dbReference type="Proteomes" id="UP000483820">
    <property type="component" value="Chromosome IV"/>
</dbReference>
<evidence type="ECO:0000313" key="3">
    <source>
        <dbReference type="EMBL" id="KAF1757504.1"/>
    </source>
</evidence>
<dbReference type="AlphaFoldDB" id="A0A6A5GS69"/>